<dbReference type="PANTHER" id="PTHR33747">
    <property type="entry name" value="UPF0225 PROTEIN SCO1677"/>
    <property type="match status" value="1"/>
</dbReference>
<dbReference type="Pfam" id="PF17775">
    <property type="entry name" value="YchJ_M-like"/>
    <property type="match status" value="1"/>
</dbReference>
<dbReference type="PANTHER" id="PTHR33747:SF1">
    <property type="entry name" value="ADENYLATE CYCLASE-ASSOCIATED CAP C-TERMINAL DOMAIN-CONTAINING PROTEIN"/>
    <property type="match status" value="1"/>
</dbReference>
<evidence type="ECO:0000313" key="2">
    <source>
        <dbReference type="EMBL" id="MDC7226366.1"/>
    </source>
</evidence>
<accession>A0AAJ1MK24</accession>
<dbReference type="Pfam" id="PF02810">
    <property type="entry name" value="SEC-C"/>
    <property type="match status" value="2"/>
</dbReference>
<dbReference type="AlphaFoldDB" id="A0AAJ1MK24"/>
<dbReference type="SUPFAM" id="SSF103642">
    <property type="entry name" value="Sec-C motif"/>
    <property type="match status" value="1"/>
</dbReference>
<dbReference type="EMBL" id="JAQQAL010000011">
    <property type="protein sequence ID" value="MDC7226366.1"/>
    <property type="molecule type" value="Genomic_DNA"/>
</dbReference>
<comment type="caution">
    <text evidence="2">The sequence shown here is derived from an EMBL/GenBank/DDBJ whole genome shotgun (WGS) entry which is preliminary data.</text>
</comment>
<dbReference type="NCBIfam" id="NF002486">
    <property type="entry name" value="PRK01752.1"/>
    <property type="match status" value="1"/>
</dbReference>
<proteinExistence type="predicted"/>
<reference evidence="2 3" key="1">
    <citation type="submission" date="2022-12" db="EMBL/GenBank/DDBJ databases">
        <title>Metagenome assembled genome from gulf of manar.</title>
        <authorList>
            <person name="Kohli P."/>
            <person name="Pk S."/>
            <person name="Venkata Ramana C."/>
            <person name="Sasikala C."/>
        </authorList>
    </citation>
    <scope>NUCLEOTIDE SEQUENCE [LARGE SCALE GENOMIC DNA]</scope>
    <source>
        <strain evidence="2">JB008</strain>
    </source>
</reference>
<protein>
    <submittedName>
        <fullName evidence="2">YchJ family protein</fullName>
    </submittedName>
</protein>
<dbReference type="Proteomes" id="UP001221217">
    <property type="component" value="Unassembled WGS sequence"/>
</dbReference>
<dbReference type="Gene3D" id="3.10.450.50">
    <property type="match status" value="1"/>
</dbReference>
<evidence type="ECO:0000259" key="1">
    <source>
        <dbReference type="Pfam" id="PF17775"/>
    </source>
</evidence>
<feature type="domain" description="YchJ-like middle NTF2-like" evidence="1">
    <location>
        <begin position="29"/>
        <end position="124"/>
    </location>
</feature>
<dbReference type="NCBIfam" id="NF002449">
    <property type="entry name" value="PRK01617.1"/>
    <property type="match status" value="1"/>
</dbReference>
<organism evidence="2 3">
    <name type="scientific">Candidatus Thalassospirochaeta sargassi</name>
    <dbReference type="NCBI Taxonomy" id="3119039"/>
    <lineage>
        <taxon>Bacteria</taxon>
        <taxon>Pseudomonadati</taxon>
        <taxon>Spirochaetota</taxon>
        <taxon>Spirochaetia</taxon>
        <taxon>Spirochaetales</taxon>
        <taxon>Spirochaetaceae</taxon>
        <taxon>Candidatus Thalassospirochaeta</taxon>
    </lineage>
</organism>
<sequence length="158" mass="17942">MEKCPCGSGKTYAECCEPYVRGKKLAPGPEELMRSRYTAYVKQEIDYIVDTHNPVRIHRLDRDATEKWAAESEWLGLEIMRTETNGDEGVVEFVAKFKQDGVEYDHHEVSNFVKTDDEWFFDDGYTPSATVVRDSPKVGRNDPCPCGSGKKYKKCCGA</sequence>
<dbReference type="InterPro" id="IPR048469">
    <property type="entry name" value="YchJ-like_M"/>
</dbReference>
<gene>
    <name evidence="2" type="ORF">PQJ61_06350</name>
</gene>
<dbReference type="InterPro" id="IPR004027">
    <property type="entry name" value="SEC_C_motif"/>
</dbReference>
<dbReference type="InterPro" id="IPR032710">
    <property type="entry name" value="NTF2-like_dom_sf"/>
</dbReference>
<evidence type="ECO:0000313" key="3">
    <source>
        <dbReference type="Proteomes" id="UP001221217"/>
    </source>
</evidence>
<dbReference type="SUPFAM" id="SSF54427">
    <property type="entry name" value="NTF2-like"/>
    <property type="match status" value="1"/>
</dbReference>
<name>A0AAJ1MK24_9SPIO</name>